<protein>
    <submittedName>
        <fullName evidence="2">Uncharacterized protein</fullName>
    </submittedName>
</protein>
<name>A0A2T7E9J0_9POAL</name>
<evidence type="ECO:0000313" key="3">
    <source>
        <dbReference type="Proteomes" id="UP000244336"/>
    </source>
</evidence>
<keyword evidence="3" id="KW-1185">Reference proteome</keyword>
<evidence type="ECO:0000256" key="1">
    <source>
        <dbReference type="SAM" id="MobiDB-lite"/>
    </source>
</evidence>
<proteinExistence type="predicted"/>
<organism evidence="2 3">
    <name type="scientific">Panicum hallii var. hallii</name>
    <dbReference type="NCBI Taxonomy" id="1504633"/>
    <lineage>
        <taxon>Eukaryota</taxon>
        <taxon>Viridiplantae</taxon>
        <taxon>Streptophyta</taxon>
        <taxon>Embryophyta</taxon>
        <taxon>Tracheophyta</taxon>
        <taxon>Spermatophyta</taxon>
        <taxon>Magnoliopsida</taxon>
        <taxon>Liliopsida</taxon>
        <taxon>Poales</taxon>
        <taxon>Poaceae</taxon>
        <taxon>PACMAD clade</taxon>
        <taxon>Panicoideae</taxon>
        <taxon>Panicodae</taxon>
        <taxon>Paniceae</taxon>
        <taxon>Panicinae</taxon>
        <taxon>Panicum</taxon>
        <taxon>Panicum sect. Panicum</taxon>
    </lineage>
</organism>
<dbReference type="EMBL" id="CM009751">
    <property type="protein sequence ID" value="PUZ64491.1"/>
    <property type="molecule type" value="Genomic_DNA"/>
</dbReference>
<gene>
    <name evidence="2" type="ORF">GQ55_3G146900</name>
</gene>
<sequence>MGELSSPQEGGLVSFLPSSPPVLASSLPPLPRTVVWLPLPPPTSTADPAPDGRKYQQSTLSRFIYPPPSIPSPTSPPRRRALSCLFRPVLPPRLQARSRCGVGSGS</sequence>
<accession>A0A2T7E9J0</accession>
<feature type="region of interest" description="Disordered" evidence="1">
    <location>
        <begin position="40"/>
        <end position="79"/>
    </location>
</feature>
<evidence type="ECO:0000313" key="2">
    <source>
        <dbReference type="EMBL" id="PUZ64491.1"/>
    </source>
</evidence>
<dbReference type="Proteomes" id="UP000244336">
    <property type="component" value="Chromosome 3"/>
</dbReference>
<feature type="compositionally biased region" description="Pro residues" evidence="1">
    <location>
        <begin position="65"/>
        <end position="76"/>
    </location>
</feature>
<dbReference type="Gramene" id="PUZ64491">
    <property type="protein sequence ID" value="PUZ64491"/>
    <property type="gene ID" value="GQ55_3G146900"/>
</dbReference>
<reference evidence="2 3" key="1">
    <citation type="submission" date="2018-04" db="EMBL/GenBank/DDBJ databases">
        <title>WGS assembly of Panicum hallii var. hallii HAL2.</title>
        <authorList>
            <person name="Lovell J."/>
            <person name="Jenkins J."/>
            <person name="Lowry D."/>
            <person name="Mamidi S."/>
            <person name="Sreedasyam A."/>
            <person name="Weng X."/>
            <person name="Barry K."/>
            <person name="Bonette J."/>
            <person name="Campitelli B."/>
            <person name="Daum C."/>
            <person name="Gordon S."/>
            <person name="Gould B."/>
            <person name="Lipzen A."/>
            <person name="MacQueen A."/>
            <person name="Palacio-Mejia J."/>
            <person name="Plott C."/>
            <person name="Shakirov E."/>
            <person name="Shu S."/>
            <person name="Yoshinaga Y."/>
            <person name="Zane M."/>
            <person name="Rokhsar D."/>
            <person name="Grimwood J."/>
            <person name="Schmutz J."/>
            <person name="Juenger T."/>
        </authorList>
    </citation>
    <scope>NUCLEOTIDE SEQUENCE [LARGE SCALE GENOMIC DNA]</scope>
    <source>
        <strain evidence="3">cv. HAL2</strain>
    </source>
</reference>
<dbReference type="AlphaFoldDB" id="A0A2T7E9J0"/>